<dbReference type="Gene3D" id="1.10.10.10">
    <property type="entry name" value="Winged helix-like DNA-binding domain superfamily/Winged helix DNA-binding domain"/>
    <property type="match status" value="1"/>
</dbReference>
<keyword evidence="2" id="KW-1185">Reference proteome</keyword>
<dbReference type="AlphaFoldDB" id="A0A7Y0L887"/>
<dbReference type="EMBL" id="JABBVZ010000193">
    <property type="protein sequence ID" value="NMP24996.1"/>
    <property type="molecule type" value="Genomic_DNA"/>
</dbReference>
<name>A0A7Y0L887_9FIRM</name>
<dbReference type="GO" id="GO:0003677">
    <property type="term" value="F:DNA binding"/>
    <property type="evidence" value="ECO:0007669"/>
    <property type="project" value="InterPro"/>
</dbReference>
<dbReference type="Proteomes" id="UP000533476">
    <property type="component" value="Unassembled WGS sequence"/>
</dbReference>
<sequence>MSPTYTAEFKSQVLREVQETGNASLVARRHQVKPETVRRWVREAKRETHPDPDALSLADENERLKRLLGEKDLQIAMLQDLLKKKGIRP</sequence>
<reference evidence="1 2" key="1">
    <citation type="submission" date="2020-04" db="EMBL/GenBank/DDBJ databases">
        <authorList>
            <person name="Zhang R."/>
            <person name="Schippers A."/>
        </authorList>
    </citation>
    <scope>NUCLEOTIDE SEQUENCE [LARGE SCALE GENOMIC DNA]</scope>
    <source>
        <strain evidence="1 2">DSM 109850</strain>
    </source>
</reference>
<dbReference type="InterPro" id="IPR036388">
    <property type="entry name" value="WH-like_DNA-bd_sf"/>
</dbReference>
<dbReference type="InterPro" id="IPR009057">
    <property type="entry name" value="Homeodomain-like_sf"/>
</dbReference>
<dbReference type="InterPro" id="IPR002514">
    <property type="entry name" value="Transposase_8"/>
</dbReference>
<evidence type="ECO:0000313" key="2">
    <source>
        <dbReference type="Proteomes" id="UP000533476"/>
    </source>
</evidence>
<organism evidence="1 2">
    <name type="scientific">Sulfobacillus harzensis</name>
    <dbReference type="NCBI Taxonomy" id="2729629"/>
    <lineage>
        <taxon>Bacteria</taxon>
        <taxon>Bacillati</taxon>
        <taxon>Bacillota</taxon>
        <taxon>Clostridia</taxon>
        <taxon>Eubacteriales</taxon>
        <taxon>Clostridiales Family XVII. Incertae Sedis</taxon>
        <taxon>Sulfobacillus</taxon>
    </lineage>
</organism>
<dbReference type="Pfam" id="PF01527">
    <property type="entry name" value="HTH_Tnp_1"/>
    <property type="match status" value="1"/>
</dbReference>
<dbReference type="SUPFAM" id="SSF46689">
    <property type="entry name" value="Homeodomain-like"/>
    <property type="match status" value="1"/>
</dbReference>
<gene>
    <name evidence="1" type="ORF">HIJ39_22060</name>
</gene>
<evidence type="ECO:0000313" key="1">
    <source>
        <dbReference type="EMBL" id="NMP24996.1"/>
    </source>
</evidence>
<proteinExistence type="predicted"/>
<dbReference type="GO" id="GO:0004803">
    <property type="term" value="F:transposase activity"/>
    <property type="evidence" value="ECO:0007669"/>
    <property type="project" value="InterPro"/>
</dbReference>
<dbReference type="GO" id="GO:0006313">
    <property type="term" value="P:DNA transposition"/>
    <property type="evidence" value="ECO:0007669"/>
    <property type="project" value="InterPro"/>
</dbReference>
<comment type="caution">
    <text evidence="1">The sequence shown here is derived from an EMBL/GenBank/DDBJ whole genome shotgun (WGS) entry which is preliminary data.</text>
</comment>
<dbReference type="RefSeq" id="WP_169103197.1">
    <property type="nucleotide sequence ID" value="NZ_JABBVZ010000193.1"/>
</dbReference>
<protein>
    <submittedName>
        <fullName evidence="1">Transposase</fullName>
    </submittedName>
</protein>
<accession>A0A7Y0L887</accession>